<feature type="compositionally biased region" description="Basic and acidic residues" evidence="1">
    <location>
        <begin position="169"/>
        <end position="183"/>
    </location>
</feature>
<feature type="region of interest" description="Disordered" evidence="1">
    <location>
        <begin position="422"/>
        <end position="476"/>
    </location>
</feature>
<reference evidence="2 3" key="1">
    <citation type="submission" date="2017-09" db="EMBL/GenBank/DDBJ databases">
        <title>Genome sequencing of Besnoitia besnoiti strain Bb-Ger1.</title>
        <authorList>
            <person name="Schares G."/>
            <person name="Venepally P."/>
            <person name="Lorenzi H.A."/>
        </authorList>
    </citation>
    <scope>NUCLEOTIDE SEQUENCE [LARGE SCALE GENOMIC DNA]</scope>
    <source>
        <strain evidence="2 3">Bb-Ger1</strain>
    </source>
</reference>
<keyword evidence="3" id="KW-1185">Reference proteome</keyword>
<feature type="region of interest" description="Disordered" evidence="1">
    <location>
        <begin position="1"/>
        <end position="60"/>
    </location>
</feature>
<proteinExistence type="predicted"/>
<dbReference type="AlphaFoldDB" id="A0A2A9MNL9"/>
<comment type="caution">
    <text evidence="2">The sequence shown here is derived from an EMBL/GenBank/DDBJ whole genome shotgun (WGS) entry which is preliminary data.</text>
</comment>
<organism evidence="2 3">
    <name type="scientific">Besnoitia besnoiti</name>
    <name type="common">Apicomplexan protozoan</name>
    <dbReference type="NCBI Taxonomy" id="94643"/>
    <lineage>
        <taxon>Eukaryota</taxon>
        <taxon>Sar</taxon>
        <taxon>Alveolata</taxon>
        <taxon>Apicomplexa</taxon>
        <taxon>Conoidasida</taxon>
        <taxon>Coccidia</taxon>
        <taxon>Eucoccidiorida</taxon>
        <taxon>Eimeriorina</taxon>
        <taxon>Sarcocystidae</taxon>
        <taxon>Besnoitia</taxon>
    </lineage>
</organism>
<dbReference type="VEuPathDB" id="ToxoDB:BESB_037680"/>
<dbReference type="KEGG" id="bbes:BESB_037680"/>
<feature type="compositionally biased region" description="Basic and acidic residues" evidence="1">
    <location>
        <begin position="51"/>
        <end position="60"/>
    </location>
</feature>
<dbReference type="OrthoDB" id="330864at2759"/>
<evidence type="ECO:0000313" key="3">
    <source>
        <dbReference type="Proteomes" id="UP000224006"/>
    </source>
</evidence>
<sequence>MPSDDPPAADGSFLSSEKSYLPVELHGIDPDRGRFRTGDREELTQEACQSAHDKAETWRSSDDCVRLMQVRNSVQVDENFPGATLNSRESQSSIDAAEKQLEPASATATGSGERHVKSYILKRHVEEFHPAEKKGMEELCQGVDVKAFQDPDDQIRQRGVEKEEILQFVGGEERSGDASESLERTGQSPTGLKEESAPESFSSLEEAFLASLHVISDLREAVQLLLSVRLTHASGTAPENTLGEHQAKQATERAAQIAARTATFSCLPHAYEALLSGARDANIGEHAFESDPVCSSNQTHMTEMQGADSSAEERDSVKHGLDATASLCELASARSTYLPQTLRGRVHSSGSLECCSHALNRDYELSVCKALLMLQNLDGPDERSSSGLNSSIGMAPYWSQEFSSSDSAHPNHRNQDIQAERCLNGASLRSGPRHSRPKLERRDTQRSGMEASSPAAVSPTTKKHHLSEAERVSGSNSPSVCLSHALLESAMKNRVGATYIMEMLLKVRLLRQAHLMMRADLLMMRKQQGLQQQRLSRALQEAVKRHESERDSLMSRLQKLAWLLQKK</sequence>
<name>A0A2A9MNL9_BESBE</name>
<evidence type="ECO:0000256" key="1">
    <source>
        <dbReference type="SAM" id="MobiDB-lite"/>
    </source>
</evidence>
<dbReference type="GeneID" id="40308749"/>
<dbReference type="Proteomes" id="UP000224006">
    <property type="component" value="Chromosome II"/>
</dbReference>
<evidence type="ECO:0000313" key="2">
    <source>
        <dbReference type="EMBL" id="PFH37310.1"/>
    </source>
</evidence>
<feature type="compositionally biased region" description="Basic and acidic residues" evidence="1">
    <location>
        <begin position="26"/>
        <end position="43"/>
    </location>
</feature>
<feature type="region of interest" description="Disordered" evidence="1">
    <location>
        <begin position="77"/>
        <end position="112"/>
    </location>
</feature>
<gene>
    <name evidence="2" type="ORF">BESB_037680</name>
</gene>
<feature type="region of interest" description="Disordered" evidence="1">
    <location>
        <begin position="169"/>
        <end position="197"/>
    </location>
</feature>
<protein>
    <submittedName>
        <fullName evidence="2">Uncharacterized protein</fullName>
    </submittedName>
</protein>
<dbReference type="RefSeq" id="XP_029221319.1">
    <property type="nucleotide sequence ID" value="XM_029362354.1"/>
</dbReference>
<accession>A0A2A9MNL9</accession>
<feature type="compositionally biased region" description="Polar residues" evidence="1">
    <location>
        <begin position="84"/>
        <end position="94"/>
    </location>
</feature>
<dbReference type="EMBL" id="NWUJ01000002">
    <property type="protein sequence ID" value="PFH37310.1"/>
    <property type="molecule type" value="Genomic_DNA"/>
</dbReference>